<comment type="function">
    <text evidence="3">Catalyzes the removal of a penultimate prolyl residue from the N-termini of peptides.</text>
</comment>
<evidence type="ECO:0000313" key="16">
    <source>
        <dbReference type="Proteomes" id="UP000824998"/>
    </source>
</evidence>
<dbReference type="AlphaFoldDB" id="A0A9P7YEL5"/>
<evidence type="ECO:0000256" key="4">
    <source>
        <dbReference type="ARBA" id="ARBA00008766"/>
    </source>
</evidence>
<dbReference type="Gene3D" id="3.90.230.10">
    <property type="entry name" value="Creatinase/methionine aminopeptidase superfamily"/>
    <property type="match status" value="1"/>
</dbReference>
<dbReference type="SMART" id="SM01011">
    <property type="entry name" value="AMP_N"/>
    <property type="match status" value="1"/>
</dbReference>
<keyword evidence="6 15" id="KW-0031">Aminopeptidase</keyword>
<dbReference type="GO" id="GO:0070006">
    <property type="term" value="F:metalloaminopeptidase activity"/>
    <property type="evidence" value="ECO:0007669"/>
    <property type="project" value="InterPro"/>
</dbReference>
<keyword evidence="9" id="KW-0378">Hydrolase</keyword>
<evidence type="ECO:0000256" key="8">
    <source>
        <dbReference type="ARBA" id="ARBA00022723"/>
    </source>
</evidence>
<evidence type="ECO:0000256" key="6">
    <source>
        <dbReference type="ARBA" id="ARBA00022438"/>
    </source>
</evidence>
<evidence type="ECO:0000256" key="10">
    <source>
        <dbReference type="ARBA" id="ARBA00023049"/>
    </source>
</evidence>
<dbReference type="InterPro" id="IPR029149">
    <property type="entry name" value="Creatin/AminoP/Spt16_N"/>
</dbReference>
<comment type="cofactor">
    <cofactor evidence="2">
        <name>Mn(2+)</name>
        <dbReference type="ChEBI" id="CHEBI:29035"/>
    </cofactor>
</comment>
<reference evidence="15" key="1">
    <citation type="journal article" date="2021" name="IMA Fungus">
        <title>Genomic characterization of three marine fungi, including Emericellopsis atlantica sp. nov. with signatures of a generalist lifestyle and marine biomass degradation.</title>
        <authorList>
            <person name="Hagestad O.C."/>
            <person name="Hou L."/>
            <person name="Andersen J.H."/>
            <person name="Hansen E.H."/>
            <person name="Altermark B."/>
            <person name="Li C."/>
            <person name="Kuhnert E."/>
            <person name="Cox R.J."/>
            <person name="Crous P.W."/>
            <person name="Spatafora J.W."/>
            <person name="Lail K."/>
            <person name="Amirebrahimi M."/>
            <person name="Lipzen A."/>
            <person name="Pangilinan J."/>
            <person name="Andreopoulos W."/>
            <person name="Hayes R.D."/>
            <person name="Ng V."/>
            <person name="Grigoriev I.V."/>
            <person name="Jackson S.A."/>
            <person name="Sutton T.D.S."/>
            <person name="Dobson A.D.W."/>
            <person name="Rama T."/>
        </authorList>
    </citation>
    <scope>NUCLEOTIDE SEQUENCE</scope>
    <source>
        <strain evidence="15">TRa018bII</strain>
    </source>
</reference>
<accession>A0A9P7YEL5</accession>
<comment type="caution">
    <text evidence="15">The sequence shown here is derived from an EMBL/GenBank/DDBJ whole genome shotgun (WGS) entry which is preliminary data.</text>
</comment>
<gene>
    <name evidence="15" type="ORF">BJ875DRAFT_90356</name>
</gene>
<dbReference type="InterPro" id="IPR036005">
    <property type="entry name" value="Creatinase/aminopeptidase-like"/>
</dbReference>
<dbReference type="InterPro" id="IPR052433">
    <property type="entry name" value="X-Pro_dipept-like"/>
</dbReference>
<dbReference type="InterPro" id="IPR007865">
    <property type="entry name" value="Aminopep_P_N"/>
</dbReference>
<dbReference type="Pfam" id="PF05195">
    <property type="entry name" value="AMP_N"/>
    <property type="match status" value="1"/>
</dbReference>
<name>A0A9P7YEL5_9HELO</name>
<dbReference type="CDD" id="cd01087">
    <property type="entry name" value="Prolidase"/>
    <property type="match status" value="1"/>
</dbReference>
<evidence type="ECO:0000256" key="3">
    <source>
        <dbReference type="ARBA" id="ARBA00002443"/>
    </source>
</evidence>
<sequence>MTTNLQYHVTRLCPASGWRFEEVDFKCCISGLATIQHTNIRITNYTLATRIALDHIRRTTLLQFRPTSHPPIAATMEVDAQTEWSFVDEVECDAVLVDFKGEGKYPAKLHARRVAKHLGVKQGLIYLPGTPSMTYEDSDNEAAFRQRRYFYYISGLDYPDCVVTYNIESDGLYVWIPPPNTGRSVIYNGTNPTEEEIKAISDFDFVSRTTHLQQYLMFFTTHKKGDIFLLHDYQAPEIAEKIECREGTSKTTKGRFDATNLKPAMNAARVIKTPFEIQRIRKANAITTKAHINVLRSIRHLENEAEIEGIFTGTCIASQAKNQSYGPIAGSGRNAGTLHYGANNEPLKGRQLVCLDAGCDWKNYASDVTRSFPISGKWTKEAKQIYDLVALMQEECISMVKPGADYRRIDMHAHEVATKGLMKLGLLQNGSYQELFRSGVSTCFLPHGLGHYMGLEVHDVGAHGALLYFRKYDSNTERPEEAWKRSYLQMLSDLSSASPSLLEENMVITVEPGIYFNQWAFESVYLHDPRMAKYINQDLLTAYYPVGGVRIEDDLLVRRDGYENLTTAPKGDEALRIILGEDGEGAADEEKSGRRGWLW</sequence>
<dbReference type="GO" id="GO:0006508">
    <property type="term" value="P:proteolysis"/>
    <property type="evidence" value="ECO:0007669"/>
    <property type="project" value="UniProtKB-KW"/>
</dbReference>
<dbReference type="EC" id="3.4.11.9" evidence="5"/>
<comment type="catalytic activity">
    <reaction evidence="1">
        <text>Release of any N-terminal amino acid, including proline, that is linked to proline, even from a dipeptide or tripeptide.</text>
        <dbReference type="EC" id="3.4.11.9"/>
    </reaction>
</comment>
<evidence type="ECO:0000256" key="12">
    <source>
        <dbReference type="ARBA" id="ARBA00030849"/>
    </source>
</evidence>
<evidence type="ECO:0000256" key="1">
    <source>
        <dbReference type="ARBA" id="ARBA00001424"/>
    </source>
</evidence>
<evidence type="ECO:0000256" key="2">
    <source>
        <dbReference type="ARBA" id="ARBA00001936"/>
    </source>
</evidence>
<dbReference type="OrthoDB" id="10261878at2759"/>
<evidence type="ECO:0000256" key="5">
    <source>
        <dbReference type="ARBA" id="ARBA00012574"/>
    </source>
</evidence>
<keyword evidence="8" id="KW-0479">Metal-binding</keyword>
<dbReference type="EMBL" id="MU251558">
    <property type="protein sequence ID" value="KAG9232240.1"/>
    <property type="molecule type" value="Genomic_DNA"/>
</dbReference>
<evidence type="ECO:0000256" key="9">
    <source>
        <dbReference type="ARBA" id="ARBA00022801"/>
    </source>
</evidence>
<proteinExistence type="inferred from homology"/>
<protein>
    <recommendedName>
        <fullName evidence="5">Xaa-Pro aminopeptidase</fullName>
        <ecNumber evidence="5">3.4.11.9</ecNumber>
    </recommendedName>
    <alternativeName>
        <fullName evidence="12">Aminoacylproline aminopeptidase</fullName>
    </alternativeName>
    <alternativeName>
        <fullName evidence="13">Prolidase</fullName>
    </alternativeName>
</protein>
<dbReference type="Pfam" id="PF00557">
    <property type="entry name" value="Peptidase_M24"/>
    <property type="match status" value="1"/>
</dbReference>
<dbReference type="PANTHER" id="PTHR43226">
    <property type="entry name" value="XAA-PRO AMINOPEPTIDASE 3"/>
    <property type="match status" value="1"/>
</dbReference>
<feature type="domain" description="Aminopeptidase P N-terminal" evidence="14">
    <location>
        <begin position="105"/>
        <end position="236"/>
    </location>
</feature>
<comment type="similarity">
    <text evidence="4">Belongs to the peptidase M24B family.</text>
</comment>
<organism evidence="15 16">
    <name type="scientific">Amylocarpus encephaloides</name>
    <dbReference type="NCBI Taxonomy" id="45428"/>
    <lineage>
        <taxon>Eukaryota</taxon>
        <taxon>Fungi</taxon>
        <taxon>Dikarya</taxon>
        <taxon>Ascomycota</taxon>
        <taxon>Pezizomycotina</taxon>
        <taxon>Leotiomycetes</taxon>
        <taxon>Helotiales</taxon>
        <taxon>Helotiales incertae sedis</taxon>
        <taxon>Amylocarpus</taxon>
    </lineage>
</organism>
<evidence type="ECO:0000256" key="7">
    <source>
        <dbReference type="ARBA" id="ARBA00022670"/>
    </source>
</evidence>
<dbReference type="Gene3D" id="3.40.350.10">
    <property type="entry name" value="Creatinase/prolidase N-terminal domain"/>
    <property type="match status" value="1"/>
</dbReference>
<dbReference type="Proteomes" id="UP000824998">
    <property type="component" value="Unassembled WGS sequence"/>
</dbReference>
<dbReference type="SUPFAM" id="SSF53092">
    <property type="entry name" value="Creatinase/prolidase N-terminal domain"/>
    <property type="match status" value="1"/>
</dbReference>
<evidence type="ECO:0000256" key="13">
    <source>
        <dbReference type="ARBA" id="ARBA00032413"/>
    </source>
</evidence>
<keyword evidence="10" id="KW-0482">Metalloprotease</keyword>
<evidence type="ECO:0000313" key="15">
    <source>
        <dbReference type="EMBL" id="KAG9232240.1"/>
    </source>
</evidence>
<dbReference type="GO" id="GO:0030145">
    <property type="term" value="F:manganese ion binding"/>
    <property type="evidence" value="ECO:0007669"/>
    <property type="project" value="InterPro"/>
</dbReference>
<keyword evidence="7" id="KW-0645">Protease</keyword>
<keyword evidence="16" id="KW-1185">Reference proteome</keyword>
<keyword evidence="11" id="KW-0464">Manganese</keyword>
<dbReference type="PANTHER" id="PTHR43226:SF3">
    <property type="entry name" value="XAA-PRO AMINOPEPTIDASE AN0832-RELATED"/>
    <property type="match status" value="1"/>
</dbReference>
<evidence type="ECO:0000259" key="14">
    <source>
        <dbReference type="SMART" id="SM01011"/>
    </source>
</evidence>
<dbReference type="SUPFAM" id="SSF55920">
    <property type="entry name" value="Creatinase/aminopeptidase"/>
    <property type="match status" value="1"/>
</dbReference>
<dbReference type="InterPro" id="IPR000994">
    <property type="entry name" value="Pept_M24"/>
</dbReference>
<evidence type="ECO:0000256" key="11">
    <source>
        <dbReference type="ARBA" id="ARBA00023211"/>
    </source>
</evidence>